<evidence type="ECO:0000256" key="6">
    <source>
        <dbReference type="ARBA" id="ARBA00023306"/>
    </source>
</evidence>
<keyword evidence="4 7" id="KW-1133">Transmembrane helix</keyword>
<organism evidence="8 9">
    <name type="scientific">Dokdonella ginsengisoli</name>
    <dbReference type="NCBI Taxonomy" id="363846"/>
    <lineage>
        <taxon>Bacteria</taxon>
        <taxon>Pseudomonadati</taxon>
        <taxon>Pseudomonadota</taxon>
        <taxon>Gammaproteobacteria</taxon>
        <taxon>Lysobacterales</taxon>
        <taxon>Rhodanobacteraceae</taxon>
        <taxon>Dokdonella</taxon>
    </lineage>
</organism>
<dbReference type="InterPro" id="IPR007060">
    <property type="entry name" value="FtsL/DivIC"/>
</dbReference>
<evidence type="ECO:0000256" key="3">
    <source>
        <dbReference type="ARBA" id="ARBA00022692"/>
    </source>
</evidence>
<dbReference type="PANTHER" id="PTHR37485:SF1">
    <property type="entry name" value="CELL DIVISION PROTEIN FTSB"/>
    <property type="match status" value="1"/>
</dbReference>
<evidence type="ECO:0000256" key="7">
    <source>
        <dbReference type="HAMAP-Rule" id="MF_00599"/>
    </source>
</evidence>
<evidence type="ECO:0000256" key="5">
    <source>
        <dbReference type="ARBA" id="ARBA00023136"/>
    </source>
</evidence>
<dbReference type="GO" id="GO:0051301">
    <property type="term" value="P:cell division"/>
    <property type="evidence" value="ECO:0007669"/>
    <property type="project" value="UniProtKB-KW"/>
</dbReference>
<feature type="topological domain" description="Cytoplasmic" evidence="7">
    <location>
        <begin position="1"/>
        <end position="4"/>
    </location>
</feature>
<keyword evidence="6 7" id="KW-0131">Cell cycle</keyword>
<gene>
    <name evidence="7 8" type="primary">ftsB</name>
    <name evidence="8" type="ORF">ACFO6Q_13815</name>
</gene>
<feature type="coiled-coil region" evidence="7">
    <location>
        <begin position="30"/>
        <end position="64"/>
    </location>
</feature>
<keyword evidence="7" id="KW-0175">Coiled coil</keyword>
<comment type="subunit">
    <text evidence="7">Part of a complex composed of FtsB, FtsL and FtsQ.</text>
</comment>
<sequence>MLRYVALILLILLIALQVRLWSGQGGLHDVWRLRERVEEQKAENAKLKARNDTLAAEVEDLKHGDEAIEERARAEIGLLKPGETFYQVVDQNADKSKESKGDERR</sequence>
<evidence type="ECO:0000256" key="1">
    <source>
        <dbReference type="ARBA" id="ARBA00022475"/>
    </source>
</evidence>
<dbReference type="Pfam" id="PF04977">
    <property type="entry name" value="DivIC"/>
    <property type="match status" value="1"/>
</dbReference>
<accession>A0ABV9QX90</accession>
<keyword evidence="1 7" id="KW-1003">Cell membrane</keyword>
<keyword evidence="9" id="KW-1185">Reference proteome</keyword>
<proteinExistence type="inferred from homology"/>
<dbReference type="RefSeq" id="WP_380021688.1">
    <property type="nucleotide sequence ID" value="NZ_JBHSHD010000010.1"/>
</dbReference>
<dbReference type="EMBL" id="JBHSHD010000010">
    <property type="protein sequence ID" value="MFC4821406.1"/>
    <property type="molecule type" value="Genomic_DNA"/>
</dbReference>
<reference evidence="9" key="1">
    <citation type="journal article" date="2019" name="Int. J. Syst. Evol. Microbiol.">
        <title>The Global Catalogue of Microorganisms (GCM) 10K type strain sequencing project: providing services to taxonomists for standard genome sequencing and annotation.</title>
        <authorList>
            <consortium name="The Broad Institute Genomics Platform"/>
            <consortium name="The Broad Institute Genome Sequencing Center for Infectious Disease"/>
            <person name="Wu L."/>
            <person name="Ma J."/>
        </authorList>
    </citation>
    <scope>NUCLEOTIDE SEQUENCE [LARGE SCALE GENOMIC DNA]</scope>
    <source>
        <strain evidence="9">CCUG 30340</strain>
    </source>
</reference>
<comment type="subcellular location">
    <subcellularLocation>
        <location evidence="7">Cell inner membrane</location>
        <topology evidence="7">Single-pass type II membrane protein</topology>
    </subcellularLocation>
    <text evidence="7">Localizes to the division septum.</text>
</comment>
<evidence type="ECO:0000256" key="2">
    <source>
        <dbReference type="ARBA" id="ARBA00022618"/>
    </source>
</evidence>
<evidence type="ECO:0000313" key="8">
    <source>
        <dbReference type="EMBL" id="MFC4821406.1"/>
    </source>
</evidence>
<name>A0ABV9QX90_9GAMM</name>
<keyword evidence="5 7" id="KW-0472">Membrane</keyword>
<feature type="topological domain" description="Periplasmic" evidence="7">
    <location>
        <begin position="23"/>
        <end position="105"/>
    </location>
</feature>
<keyword evidence="3 7" id="KW-0812">Transmembrane</keyword>
<dbReference type="Proteomes" id="UP001595886">
    <property type="component" value="Unassembled WGS sequence"/>
</dbReference>
<evidence type="ECO:0000313" key="9">
    <source>
        <dbReference type="Proteomes" id="UP001595886"/>
    </source>
</evidence>
<evidence type="ECO:0000256" key="4">
    <source>
        <dbReference type="ARBA" id="ARBA00022989"/>
    </source>
</evidence>
<dbReference type="HAMAP" id="MF_00599">
    <property type="entry name" value="FtsB"/>
    <property type="match status" value="1"/>
</dbReference>
<dbReference type="PANTHER" id="PTHR37485">
    <property type="entry name" value="CELL DIVISION PROTEIN FTSB"/>
    <property type="match status" value="1"/>
</dbReference>
<dbReference type="InterPro" id="IPR023081">
    <property type="entry name" value="Cell_div_FtsB"/>
</dbReference>
<comment type="caution">
    <text evidence="8">The sequence shown here is derived from an EMBL/GenBank/DDBJ whole genome shotgun (WGS) entry which is preliminary data.</text>
</comment>
<dbReference type="Gene3D" id="1.20.5.400">
    <property type="match status" value="1"/>
</dbReference>
<keyword evidence="2 7" id="KW-0132">Cell division</keyword>
<comment type="similarity">
    <text evidence="7">Belongs to the FtsB family.</text>
</comment>
<dbReference type="NCBIfam" id="NF002058">
    <property type="entry name" value="PRK00888.1"/>
    <property type="match status" value="1"/>
</dbReference>
<protein>
    <recommendedName>
        <fullName evidence="7">Cell division protein FtsB</fullName>
    </recommendedName>
</protein>
<comment type="function">
    <text evidence="7">Essential cell division protein. May link together the upstream cell division proteins, which are predominantly cytoplasmic, with the downstream cell division proteins, which are predominantly periplasmic.</text>
</comment>
<keyword evidence="7" id="KW-0997">Cell inner membrane</keyword>